<name>A0ABX1C3Z4_9ACTN</name>
<protein>
    <submittedName>
        <fullName evidence="1">Uncharacterized protein</fullName>
    </submittedName>
</protein>
<gene>
    <name evidence="1" type="ORF">HCN52_03075</name>
</gene>
<keyword evidence="2" id="KW-1185">Reference proteome</keyword>
<dbReference type="EMBL" id="JAAVJC010000011">
    <property type="protein sequence ID" value="NJQ13949.1"/>
    <property type="molecule type" value="Genomic_DNA"/>
</dbReference>
<comment type="caution">
    <text evidence="1">The sequence shown here is derived from an EMBL/GenBank/DDBJ whole genome shotgun (WGS) entry which is preliminary data.</text>
</comment>
<organism evidence="1 2">
    <name type="scientific">Streptomyces bohaiensis</name>
    <dbReference type="NCBI Taxonomy" id="1431344"/>
    <lineage>
        <taxon>Bacteria</taxon>
        <taxon>Bacillati</taxon>
        <taxon>Actinomycetota</taxon>
        <taxon>Actinomycetes</taxon>
        <taxon>Kitasatosporales</taxon>
        <taxon>Streptomycetaceae</taxon>
        <taxon>Streptomyces</taxon>
    </lineage>
</organism>
<accession>A0ABX1C3Z4</accession>
<dbReference type="Proteomes" id="UP000727056">
    <property type="component" value="Unassembled WGS sequence"/>
</dbReference>
<proteinExistence type="predicted"/>
<dbReference type="RefSeq" id="WP_168086783.1">
    <property type="nucleotide sequence ID" value="NZ_BHZH01000017.1"/>
</dbReference>
<evidence type="ECO:0000313" key="1">
    <source>
        <dbReference type="EMBL" id="NJQ13949.1"/>
    </source>
</evidence>
<reference evidence="1 2" key="1">
    <citation type="submission" date="2020-03" db="EMBL/GenBank/DDBJ databases">
        <title>Draft genome of Streptomyces sp. ventii, isolated from the Axial Seamount in the Pacific Ocean, and resequencing of the two type strains Streptomyces lonarensis strain NCL 716 and Streptomyces bohaiensis strain 11A07.</title>
        <authorList>
            <person name="Loughran R.M."/>
            <person name="Pfannmuller K.M."/>
            <person name="Wasson B.J."/>
            <person name="Deadmond M.C."/>
            <person name="Paddock B.E."/>
            <person name="Koyack M.J."/>
            <person name="Gallegos D.A."/>
            <person name="Mitchell E.A."/>
            <person name="Ushijima B."/>
            <person name="Saw J.H."/>
            <person name="Mcphail K.L."/>
            <person name="Videau P."/>
        </authorList>
    </citation>
    <scope>NUCLEOTIDE SEQUENCE [LARGE SCALE GENOMIC DNA]</scope>
    <source>
        <strain evidence="1 2">11A07</strain>
    </source>
</reference>
<evidence type="ECO:0000313" key="2">
    <source>
        <dbReference type="Proteomes" id="UP000727056"/>
    </source>
</evidence>
<sequence length="248" mass="27121">MFGKKKKQDEGPVTATLDWRDIRRFSAAPYAGSTAISPEMRQRCAGLTPIWAILPKGYLQKWGLVGFVDQPVEGDKVDGAFGVFTDPEHLRPICRLLEPDAGKDGSLVYTATDDQGRTIGTLTKVPPSHRPFKHTWRIETPAGQIIHGRNYAATKQAHHIAAREILNPLNHLFGALDDGGGTEGGPRGRRLFWIDPADNSKRARKTFVMESCSADFASVTDQGPATLDRRLALLAVIAEGRSLHLGSS</sequence>